<keyword evidence="7" id="KW-1185">Reference proteome</keyword>
<dbReference type="AlphaFoldDB" id="A0AA36FIK8"/>
<evidence type="ECO:0000313" key="6">
    <source>
        <dbReference type="EMBL" id="CAI9740180.1"/>
    </source>
</evidence>
<feature type="compositionally biased region" description="Low complexity" evidence="4">
    <location>
        <begin position="544"/>
        <end position="558"/>
    </location>
</feature>
<feature type="compositionally biased region" description="Low complexity" evidence="4">
    <location>
        <begin position="613"/>
        <end position="631"/>
    </location>
</feature>
<sequence length="710" mass="79179">MDFYIRPKRRPQGQKVTRKLNITKLKNQLTAQDLQSRMDSKLLDIRSDQSSIDEQWESFRDTVHSIALETLGQFTRNHQDWFDENDQKIQKLLEEKRRLLRAHQNDTTCTAKKAAFNNIRSTVQAKLRLMQDAWLSAKADEIQGYADKHDTKKFYEALKAVYGPQFSFGSTPLLSSDGTSLLTNKRLILERWAEHFNIVLNRPAQINEEAIARLPQVPTNHELAVPPAVEEVHLYRDSFTTPWGIRLQGGKDLTSPLVVQRVFPNTPAAGYLQRGDILLSLNGKDAGGLTHKQAQDVFQFAGGQIPLIIRRPNIESRNPPPAKPQQQQTYRTVPLDLEGPTKMAHPHVPKGGMKYGGGGPSYGVSYTPPAGVQRQSSKPWEDNEMLHKVQDTLAHRSQYQVSSYNGGPPVHYQHVAPPAYVPGPPPPSDSSYIDPFPSFVPPKPEEEDDDYEFLPVSQRRNQFSKQDFVPDVRKPSRTRGRPQTYHAPPPPPAPRPAPRPVVQPVYAPMSRPAEGQVVQDETPAWAGTLSSASGAKMWDVGFQPSHHVSPPRSVSPSKKSGKKPPAPRPTQEFAPTKTQALDFSNDPEDGPRIMHLQYNSPLDMYSRENVQETLQGQTQAALGGGNTAAQQKKVPAHERDWTQSELLRMIQANEEVNEPKSPAQAPVQSTPRPRVSPPKKAAQPPPPPSPKPVNVSPVPPAYIDTGVSDF</sequence>
<dbReference type="Proteomes" id="UP001162480">
    <property type="component" value="Chromosome 24"/>
</dbReference>
<dbReference type="GO" id="GO:0051371">
    <property type="term" value="F:muscle alpha-actinin binding"/>
    <property type="evidence" value="ECO:0007669"/>
    <property type="project" value="TreeGrafter"/>
</dbReference>
<feature type="compositionally biased region" description="Pro residues" evidence="4">
    <location>
        <begin position="419"/>
        <end position="428"/>
    </location>
</feature>
<organism evidence="6 7">
    <name type="scientific">Octopus vulgaris</name>
    <name type="common">Common octopus</name>
    <dbReference type="NCBI Taxonomy" id="6645"/>
    <lineage>
        <taxon>Eukaryota</taxon>
        <taxon>Metazoa</taxon>
        <taxon>Spiralia</taxon>
        <taxon>Lophotrochozoa</taxon>
        <taxon>Mollusca</taxon>
        <taxon>Cephalopoda</taxon>
        <taxon>Coleoidea</taxon>
        <taxon>Octopodiformes</taxon>
        <taxon>Octopoda</taxon>
        <taxon>Incirrata</taxon>
        <taxon>Octopodidae</taxon>
        <taxon>Octopus</taxon>
    </lineage>
</organism>
<dbReference type="GO" id="GO:0031941">
    <property type="term" value="C:filamentous actin"/>
    <property type="evidence" value="ECO:0007669"/>
    <property type="project" value="TreeGrafter"/>
</dbReference>
<keyword evidence="2" id="KW-0963">Cytoplasm</keyword>
<dbReference type="PANTHER" id="PTHR24214:SF38">
    <property type="entry name" value="PDZ AND LIM DOMAIN PROTEIN ZASP-RELATED"/>
    <property type="match status" value="1"/>
</dbReference>
<proteinExistence type="predicted"/>
<accession>A0AA36FIK8</accession>
<evidence type="ECO:0000256" key="3">
    <source>
        <dbReference type="ARBA" id="ARBA00023038"/>
    </source>
</evidence>
<gene>
    <name evidence="6" type="ORF">OCTVUL_1B005474</name>
</gene>
<dbReference type="GO" id="GO:0030036">
    <property type="term" value="P:actin cytoskeleton organization"/>
    <property type="evidence" value="ECO:0007669"/>
    <property type="project" value="TreeGrafter"/>
</dbReference>
<dbReference type="PANTHER" id="PTHR24214">
    <property type="entry name" value="PDZ AND LIM DOMAIN PROTEIN ZASP"/>
    <property type="match status" value="1"/>
</dbReference>
<evidence type="ECO:0000256" key="4">
    <source>
        <dbReference type="SAM" id="MobiDB-lite"/>
    </source>
</evidence>
<keyword evidence="3" id="KW-0862">Zinc</keyword>
<dbReference type="SUPFAM" id="SSF50156">
    <property type="entry name" value="PDZ domain-like"/>
    <property type="match status" value="1"/>
</dbReference>
<dbReference type="InterPro" id="IPR001478">
    <property type="entry name" value="PDZ"/>
</dbReference>
<dbReference type="InterPro" id="IPR050604">
    <property type="entry name" value="PDZ-LIM_domain"/>
</dbReference>
<dbReference type="InterPro" id="IPR031847">
    <property type="entry name" value="PDLI1-4/Zasp-like_mid"/>
</dbReference>
<dbReference type="CDD" id="cd23068">
    <property type="entry name" value="PDZ_ZASP52-like"/>
    <property type="match status" value="1"/>
</dbReference>
<evidence type="ECO:0000256" key="2">
    <source>
        <dbReference type="ARBA" id="ARBA00022490"/>
    </source>
</evidence>
<protein>
    <submittedName>
        <fullName evidence="6">Development 2</fullName>
    </submittedName>
</protein>
<dbReference type="GO" id="GO:0005912">
    <property type="term" value="C:adherens junction"/>
    <property type="evidence" value="ECO:0007669"/>
    <property type="project" value="TreeGrafter"/>
</dbReference>
<feature type="region of interest" description="Disordered" evidence="4">
    <location>
        <begin position="415"/>
        <end position="710"/>
    </location>
</feature>
<evidence type="ECO:0000256" key="1">
    <source>
        <dbReference type="ARBA" id="ARBA00004496"/>
    </source>
</evidence>
<evidence type="ECO:0000259" key="5">
    <source>
        <dbReference type="PROSITE" id="PS50106"/>
    </source>
</evidence>
<keyword evidence="3" id="KW-0479">Metal-binding</keyword>
<dbReference type="PROSITE" id="PS50106">
    <property type="entry name" value="PDZ"/>
    <property type="match status" value="1"/>
</dbReference>
<dbReference type="Gene3D" id="2.30.42.10">
    <property type="match status" value="1"/>
</dbReference>
<dbReference type="PRINTS" id="PR01217">
    <property type="entry name" value="PRICHEXTENSN"/>
</dbReference>
<reference evidence="6" key="1">
    <citation type="submission" date="2023-08" db="EMBL/GenBank/DDBJ databases">
        <authorList>
            <person name="Alioto T."/>
            <person name="Alioto T."/>
            <person name="Gomez Garrido J."/>
        </authorList>
    </citation>
    <scope>NUCLEOTIDE SEQUENCE</scope>
</reference>
<dbReference type="GO" id="GO:0061061">
    <property type="term" value="P:muscle structure development"/>
    <property type="evidence" value="ECO:0007669"/>
    <property type="project" value="TreeGrafter"/>
</dbReference>
<keyword evidence="3" id="KW-0440">LIM domain</keyword>
<dbReference type="SMART" id="SM00228">
    <property type="entry name" value="PDZ"/>
    <property type="match status" value="1"/>
</dbReference>
<dbReference type="Pfam" id="PF00595">
    <property type="entry name" value="PDZ"/>
    <property type="match status" value="1"/>
</dbReference>
<name>A0AA36FIK8_OCTVU</name>
<feature type="compositionally biased region" description="Pro residues" evidence="4">
    <location>
        <begin position="487"/>
        <end position="501"/>
    </location>
</feature>
<evidence type="ECO:0000313" key="7">
    <source>
        <dbReference type="Proteomes" id="UP001162480"/>
    </source>
</evidence>
<dbReference type="SMART" id="SM00735">
    <property type="entry name" value="ZM"/>
    <property type="match status" value="1"/>
</dbReference>
<feature type="domain" description="PDZ" evidence="5">
    <location>
        <begin position="231"/>
        <end position="313"/>
    </location>
</feature>
<dbReference type="Pfam" id="PF15936">
    <property type="entry name" value="DUF4749"/>
    <property type="match status" value="1"/>
</dbReference>
<dbReference type="GO" id="GO:0003779">
    <property type="term" value="F:actin binding"/>
    <property type="evidence" value="ECO:0007669"/>
    <property type="project" value="TreeGrafter"/>
</dbReference>
<dbReference type="GO" id="GO:0001725">
    <property type="term" value="C:stress fiber"/>
    <property type="evidence" value="ECO:0007669"/>
    <property type="project" value="TreeGrafter"/>
</dbReference>
<dbReference type="GO" id="GO:0030018">
    <property type="term" value="C:Z disc"/>
    <property type="evidence" value="ECO:0007669"/>
    <property type="project" value="TreeGrafter"/>
</dbReference>
<dbReference type="InterPro" id="IPR006643">
    <property type="entry name" value="Zasp-like_motif"/>
</dbReference>
<dbReference type="InterPro" id="IPR036034">
    <property type="entry name" value="PDZ_sf"/>
</dbReference>
<comment type="subcellular location">
    <subcellularLocation>
        <location evidence="1">Cytoplasm</location>
    </subcellularLocation>
</comment>
<dbReference type="EMBL" id="OX597837">
    <property type="protein sequence ID" value="CAI9740180.1"/>
    <property type="molecule type" value="Genomic_DNA"/>
</dbReference>